<sequence length="169" mass="19426">MGSFSDQLERNIDKFLKDLEEAEKTATRGALREGIKEYKKIAKPLIPKLSNNTRFRRAGALQRKFKVSVKLDKNKKGGKGSLYFSTKASRPVMLKRKRMGKTASGKQVTGAVKAYRNDAFYWFMVDQGTKKMKGQHYRNKAQAAGEQRAKIKALDTYEKLIKNNMKNWR</sequence>
<proteinExistence type="predicted"/>
<dbReference type="InterPro" id="IPR010064">
    <property type="entry name" value="HK97-gp10_tail"/>
</dbReference>
<dbReference type="NCBIfam" id="TIGR01725">
    <property type="entry name" value="phge_HK97_gp10"/>
    <property type="match status" value="1"/>
</dbReference>
<dbReference type="AlphaFoldDB" id="A0A1V3LCM9"/>
<dbReference type="RefSeq" id="WP_180374186.1">
    <property type="nucleotide sequence ID" value="NZ_MLAI01000007.1"/>
</dbReference>
<organism evidence="1 2">
    <name type="scientific">Rodentibacter ratti</name>
    <dbReference type="NCBI Taxonomy" id="1906745"/>
    <lineage>
        <taxon>Bacteria</taxon>
        <taxon>Pseudomonadati</taxon>
        <taxon>Pseudomonadota</taxon>
        <taxon>Gammaproteobacteria</taxon>
        <taxon>Pasteurellales</taxon>
        <taxon>Pasteurellaceae</taxon>
        <taxon>Rodentibacter</taxon>
    </lineage>
</organism>
<evidence type="ECO:0000313" key="1">
    <source>
        <dbReference type="EMBL" id="OOF87807.1"/>
    </source>
</evidence>
<dbReference type="EMBL" id="MLAI01000007">
    <property type="protein sequence ID" value="OOF87807.1"/>
    <property type="molecule type" value="Genomic_DNA"/>
</dbReference>
<reference evidence="1 2" key="1">
    <citation type="submission" date="2016-10" db="EMBL/GenBank/DDBJ databases">
        <title>Rodentibacter gen. nov. and new species.</title>
        <authorList>
            <person name="Christensen H."/>
        </authorList>
    </citation>
    <scope>NUCLEOTIDE SEQUENCE [LARGE SCALE GENOMIC DNA]</scope>
    <source>
        <strain evidence="1 2">Ppn158</strain>
    </source>
</reference>
<dbReference type="Pfam" id="PF04883">
    <property type="entry name" value="HK97-gp10_like"/>
    <property type="match status" value="1"/>
</dbReference>
<accession>A0A1V3LCM9</accession>
<gene>
    <name evidence="1" type="ORF">BKG88_00995</name>
</gene>
<protein>
    <submittedName>
        <fullName evidence="1">Uncharacterized protein</fullName>
    </submittedName>
</protein>
<dbReference type="Proteomes" id="UP000189353">
    <property type="component" value="Unassembled WGS sequence"/>
</dbReference>
<comment type="caution">
    <text evidence="1">The sequence shown here is derived from an EMBL/GenBank/DDBJ whole genome shotgun (WGS) entry which is preliminary data.</text>
</comment>
<name>A0A1V3LCM9_9PAST</name>
<evidence type="ECO:0000313" key="2">
    <source>
        <dbReference type="Proteomes" id="UP000189353"/>
    </source>
</evidence>